<dbReference type="OrthoDB" id="7772848at2"/>
<gene>
    <name evidence="2" type="ORF">ENE74_17335</name>
</gene>
<dbReference type="RefSeq" id="WP_127692123.1">
    <property type="nucleotide sequence ID" value="NZ_RZUL01000015.1"/>
</dbReference>
<protein>
    <submittedName>
        <fullName evidence="2">DUF2285 domain-containing protein</fullName>
    </submittedName>
</protein>
<evidence type="ECO:0000313" key="3">
    <source>
        <dbReference type="Proteomes" id="UP000282977"/>
    </source>
</evidence>
<sequence>MIIVETSNPDLPLMWLSSWKPLAEISTSVGKHLVYTRGNSKLRLCIQYRAALPVPAVSIPCDETYELRIAAVTRMHLITRASSSTSQGANVITHNQRLRLSRFLAIHDALVAGASSRDLAYGLIFPNHRPLVGATWKASSERRQILRLIAQARSLVSCGYRDILLHR</sequence>
<name>A0A437J356_9SPHN</name>
<proteinExistence type="predicted"/>
<dbReference type="EMBL" id="RZUL01000015">
    <property type="protein sequence ID" value="RVT38745.1"/>
    <property type="molecule type" value="Genomic_DNA"/>
</dbReference>
<comment type="caution">
    <text evidence="2">The sequence shown here is derived from an EMBL/GenBank/DDBJ whole genome shotgun (WGS) entry which is preliminary data.</text>
</comment>
<reference evidence="2 3" key="1">
    <citation type="submission" date="2019-01" db="EMBL/GenBank/DDBJ databases">
        <authorList>
            <person name="Chen W.-M."/>
        </authorList>
    </citation>
    <scope>NUCLEOTIDE SEQUENCE [LARGE SCALE GENOMIC DNA]</scope>
    <source>
        <strain evidence="2 3">TLA-22</strain>
    </source>
</reference>
<keyword evidence="3" id="KW-1185">Reference proteome</keyword>
<evidence type="ECO:0000313" key="2">
    <source>
        <dbReference type="EMBL" id="RVT38745.1"/>
    </source>
</evidence>
<accession>A0A437J356</accession>
<dbReference type="Proteomes" id="UP000282977">
    <property type="component" value="Unassembled WGS sequence"/>
</dbReference>
<dbReference type="AlphaFoldDB" id="A0A437J356"/>
<feature type="domain" description="T6SS Transcription factor RovC-like DNA binding" evidence="1">
    <location>
        <begin position="59"/>
        <end position="164"/>
    </location>
</feature>
<dbReference type="InterPro" id="IPR018754">
    <property type="entry name" value="RovC-like_DNA-bd"/>
</dbReference>
<dbReference type="Pfam" id="PF10074">
    <property type="entry name" value="RovC_DNA-bd"/>
    <property type="match status" value="1"/>
</dbReference>
<evidence type="ECO:0000259" key="1">
    <source>
        <dbReference type="Pfam" id="PF10074"/>
    </source>
</evidence>
<organism evidence="2 3">
    <name type="scientific">Sphingobium algorifonticola</name>
    <dbReference type="NCBI Taxonomy" id="2008318"/>
    <lineage>
        <taxon>Bacteria</taxon>
        <taxon>Pseudomonadati</taxon>
        <taxon>Pseudomonadota</taxon>
        <taxon>Alphaproteobacteria</taxon>
        <taxon>Sphingomonadales</taxon>
        <taxon>Sphingomonadaceae</taxon>
        <taxon>Sphingobium</taxon>
    </lineage>
</organism>